<dbReference type="KEGG" id="saci:Sinac_0635"/>
<dbReference type="Proteomes" id="UP000010798">
    <property type="component" value="Chromosome"/>
</dbReference>
<dbReference type="EMBL" id="CP003364">
    <property type="protein sequence ID" value="AGA25050.1"/>
    <property type="molecule type" value="Genomic_DNA"/>
</dbReference>
<reference evidence="2 3" key="1">
    <citation type="submission" date="2012-02" db="EMBL/GenBank/DDBJ databases">
        <title>Complete sequence of chromosome of Singulisphaera acidiphila DSM 18658.</title>
        <authorList>
            <consortium name="US DOE Joint Genome Institute (JGI-PGF)"/>
            <person name="Lucas S."/>
            <person name="Copeland A."/>
            <person name="Lapidus A."/>
            <person name="Glavina del Rio T."/>
            <person name="Dalin E."/>
            <person name="Tice H."/>
            <person name="Bruce D."/>
            <person name="Goodwin L."/>
            <person name="Pitluck S."/>
            <person name="Peters L."/>
            <person name="Ovchinnikova G."/>
            <person name="Chertkov O."/>
            <person name="Kyrpides N."/>
            <person name="Mavromatis K."/>
            <person name="Ivanova N."/>
            <person name="Brettin T."/>
            <person name="Detter J.C."/>
            <person name="Han C."/>
            <person name="Larimer F."/>
            <person name="Land M."/>
            <person name="Hauser L."/>
            <person name="Markowitz V."/>
            <person name="Cheng J.-F."/>
            <person name="Hugenholtz P."/>
            <person name="Woyke T."/>
            <person name="Wu D."/>
            <person name="Tindall B."/>
            <person name="Pomrenke H."/>
            <person name="Brambilla E."/>
            <person name="Klenk H.-P."/>
            <person name="Eisen J.A."/>
        </authorList>
    </citation>
    <scope>NUCLEOTIDE SEQUENCE [LARGE SCALE GENOMIC DNA]</scope>
    <source>
        <strain evidence="3">ATCC BAA-1392 / DSM 18658 / VKM B-2454 / MOB10</strain>
    </source>
</reference>
<evidence type="ECO:0000313" key="3">
    <source>
        <dbReference type="Proteomes" id="UP000010798"/>
    </source>
</evidence>
<dbReference type="RefSeq" id="WP_015244233.1">
    <property type="nucleotide sequence ID" value="NC_019892.1"/>
</dbReference>
<accession>L0D854</accession>
<name>L0D854_SINAD</name>
<evidence type="ECO:0000256" key="1">
    <source>
        <dbReference type="SAM" id="MobiDB-lite"/>
    </source>
</evidence>
<proteinExistence type="predicted"/>
<keyword evidence="3" id="KW-1185">Reference proteome</keyword>
<dbReference type="STRING" id="886293.Sinac_0635"/>
<sequence>MASKVSKFNTGSPEGPNQLHPDRRWPAWARGLASVGLLIHGMAVLAGALASPPSSILEQALVLPFGGYLQRIDQGYTYRYYAPEPPPTPIATATIQYADGRPDETIRLPDRTVRPSLRYQRQLALANHLVVDFETARAMTGDGANSTWARSYARHLAKSRPGCKTITLYTQTHLIPDPERVRQELAAPGHRRVNLDAEEFYTTPERIGEFSCDAF</sequence>
<dbReference type="AlphaFoldDB" id="L0D854"/>
<dbReference type="OrthoDB" id="272880at2"/>
<organism evidence="2 3">
    <name type="scientific">Singulisphaera acidiphila (strain ATCC BAA-1392 / DSM 18658 / VKM B-2454 / MOB10)</name>
    <dbReference type="NCBI Taxonomy" id="886293"/>
    <lineage>
        <taxon>Bacteria</taxon>
        <taxon>Pseudomonadati</taxon>
        <taxon>Planctomycetota</taxon>
        <taxon>Planctomycetia</taxon>
        <taxon>Isosphaerales</taxon>
        <taxon>Isosphaeraceae</taxon>
        <taxon>Singulisphaera</taxon>
    </lineage>
</organism>
<feature type="compositionally biased region" description="Polar residues" evidence="1">
    <location>
        <begin position="1"/>
        <end position="12"/>
    </location>
</feature>
<dbReference type="HOGENOM" id="CLU_1223387_0_0_0"/>
<evidence type="ECO:0000313" key="2">
    <source>
        <dbReference type="EMBL" id="AGA25050.1"/>
    </source>
</evidence>
<gene>
    <name evidence="2" type="ordered locus">Sinac_0635</name>
</gene>
<protein>
    <submittedName>
        <fullName evidence="2">Uncharacterized protein</fullName>
    </submittedName>
</protein>
<feature type="region of interest" description="Disordered" evidence="1">
    <location>
        <begin position="1"/>
        <end position="23"/>
    </location>
</feature>